<dbReference type="SMART" id="SM00248">
    <property type="entry name" value="ANK"/>
    <property type="match status" value="6"/>
</dbReference>
<reference evidence="5 7" key="1">
    <citation type="submission" date="2015-10" db="EMBL/GenBank/DDBJ databases">
        <title>The cercosporin biosynthetic gene cluster was horizontally transferred to several fungal lineages and shown to be expanded in Cercospora beticola based on microsynteny with recipient genomes.</title>
        <authorList>
            <person name="De Jonge R."/>
            <person name="Ebert M.K."/>
            <person name="Suttle J.C."/>
            <person name="Jurick Ii W.M."/>
            <person name="Secor G.A."/>
            <person name="Thomma B.P."/>
            <person name="Van De Peer Y."/>
            <person name="Bolton M.D."/>
        </authorList>
    </citation>
    <scope>NUCLEOTIDE SEQUENCE [LARGE SCALE GENOMIC DNA]</scope>
    <source>
        <strain evidence="5 7">09-40</strain>
    </source>
</reference>
<evidence type="ECO:0000256" key="2">
    <source>
        <dbReference type="ARBA" id="ARBA00023043"/>
    </source>
</evidence>
<dbReference type="SUPFAM" id="SSF48403">
    <property type="entry name" value="Ankyrin repeat"/>
    <property type="match status" value="2"/>
</dbReference>
<dbReference type="Pfam" id="PF12796">
    <property type="entry name" value="Ank_2"/>
    <property type="match status" value="2"/>
</dbReference>
<feature type="compositionally biased region" description="Polar residues" evidence="4">
    <location>
        <begin position="313"/>
        <end position="322"/>
    </location>
</feature>
<evidence type="ECO:0000313" key="7">
    <source>
        <dbReference type="Proteomes" id="UP000230605"/>
    </source>
</evidence>
<feature type="region of interest" description="Disordered" evidence="4">
    <location>
        <begin position="215"/>
        <end position="245"/>
    </location>
</feature>
<dbReference type="PROSITE" id="PS50088">
    <property type="entry name" value="ANK_REPEAT"/>
    <property type="match status" value="5"/>
</dbReference>
<feature type="repeat" description="ANK" evidence="3">
    <location>
        <begin position="669"/>
        <end position="701"/>
    </location>
</feature>
<keyword evidence="2 3" id="KW-0040">ANK repeat</keyword>
<evidence type="ECO:0000313" key="6">
    <source>
        <dbReference type="EMBL" id="WPB05538.1"/>
    </source>
</evidence>
<dbReference type="EMBL" id="LKMD01000104">
    <property type="protein sequence ID" value="PIA94521.1"/>
    <property type="molecule type" value="Genomic_DNA"/>
</dbReference>
<dbReference type="Proteomes" id="UP000230605">
    <property type="component" value="Chromosome 6"/>
</dbReference>
<feature type="repeat" description="ANK" evidence="3">
    <location>
        <begin position="702"/>
        <end position="734"/>
    </location>
</feature>
<proteinExistence type="predicted"/>
<evidence type="ECO:0000256" key="4">
    <source>
        <dbReference type="SAM" id="MobiDB-lite"/>
    </source>
</evidence>
<feature type="compositionally biased region" description="Low complexity" evidence="4">
    <location>
        <begin position="219"/>
        <end position="242"/>
    </location>
</feature>
<dbReference type="Pfam" id="PF00023">
    <property type="entry name" value="Ank"/>
    <property type="match status" value="1"/>
</dbReference>
<dbReference type="Gene3D" id="1.25.40.20">
    <property type="entry name" value="Ankyrin repeat-containing domain"/>
    <property type="match status" value="3"/>
</dbReference>
<reference evidence="6 8" key="2">
    <citation type="submission" date="2023-09" db="EMBL/GenBank/DDBJ databases">
        <title>Complete-Gapless Cercospora beticola genome.</title>
        <authorList>
            <person name="Wyatt N.A."/>
            <person name="Spanner R.E."/>
            <person name="Bolton M.D."/>
        </authorList>
    </citation>
    <scope>NUCLEOTIDE SEQUENCE [LARGE SCALE GENOMIC DNA]</scope>
    <source>
        <strain evidence="6">Cb09-40</strain>
    </source>
</reference>
<sequence length="849" mass="93402">MTDPLSISVAALACVGAAATLTKTIHKLILLQNAPQEISELAKEIKTIQTHLEGFHEVVKERGNAHTTIAAALPIDKCINDAQQKTTQINTFLETNLLKETSLATKKLKKSAWLKWQSELRRLKQELRDIRVELGININLFNAISVRRNEVLIEKLAIDDRDMHAKHNKDLKALHEELSQQRPALAAELALQLSEFKGAFQVSLLETVVASMSRRESSSSDGLASDGDSVAASASQSSSNASTLVPFNDPSADLILAGRRHSETSFAQQPEGTLHAQELRARSWSTGNAHFPDDHLIHGSTSSTAPIWRSDNDSYATGHSSKQPTVGIQLMQRLSGCRPLCPCHCHHAFKLRTPDVLRNVTGQVLVDYSGMGYNVTCNEHACAKRQKAALRIQYHFPMWSYIQGVLTLVSRINGARGPEKILRLSRLRPGLHEVFIQVQSGDNGRLRQMFENGEASPYDATDTGWTLLHYALMAGQLHTAKFLTDAGADPHANSLRNETPYSIAWNRLLAGGLNRESELALRSIFNDTEQLDSRRFTMLHKIVLGLFGRGLREELEAATASINVRDGTGYTPLAWAAARGDKDSVQTLLEYGASVTMTNNVHHQPIHLAAQTGNVETVRTLIQHGADINARAQDTLMSPLHEGVGTKDDREHVQGLIYLDAEVEGLDFCGWTPLHWCCWRGYLQNLTALLDSGANVHARTKDGNAPLMLAVANNSVNCIPALVAAGAETKVVKNNGWSLLHYAAVGGKVETLRALAKADLSRCDLYNQRTVDTKQSVHDMFSNRLAALEHRPDELREIQDAWDVLVERVNSSFATSRRTSTSSLASTNDSDFVDACSDLADLSLHDGEE</sequence>
<keyword evidence="8" id="KW-1185">Reference proteome</keyword>
<evidence type="ECO:0000313" key="5">
    <source>
        <dbReference type="EMBL" id="PIA94521.1"/>
    </source>
</evidence>
<dbReference type="Proteomes" id="UP001302367">
    <property type="component" value="Chromosome 6"/>
</dbReference>
<dbReference type="AlphaFoldDB" id="A0A2G5HPQ1"/>
<feature type="repeat" description="ANK" evidence="3">
    <location>
        <begin position="568"/>
        <end position="600"/>
    </location>
</feature>
<dbReference type="InterPro" id="IPR036770">
    <property type="entry name" value="Ankyrin_rpt-contain_sf"/>
</dbReference>
<dbReference type="PANTHER" id="PTHR24198">
    <property type="entry name" value="ANKYRIN REPEAT AND PROTEIN KINASE DOMAIN-CONTAINING PROTEIN"/>
    <property type="match status" value="1"/>
</dbReference>
<evidence type="ECO:0000313" key="8">
    <source>
        <dbReference type="Proteomes" id="UP001302367"/>
    </source>
</evidence>
<name>A0A2G5HPQ1_CERBT</name>
<dbReference type="PROSITE" id="PS50297">
    <property type="entry name" value="ANK_REP_REGION"/>
    <property type="match status" value="4"/>
</dbReference>
<dbReference type="PANTHER" id="PTHR24198:SF165">
    <property type="entry name" value="ANKYRIN REPEAT-CONTAINING PROTEIN-RELATED"/>
    <property type="match status" value="1"/>
</dbReference>
<gene>
    <name evidence="5" type="ORF">CB0940_08942</name>
    <name evidence="6" type="ORF">RHO25_010191</name>
</gene>
<evidence type="ECO:0000256" key="3">
    <source>
        <dbReference type="PROSITE-ProRule" id="PRU00023"/>
    </source>
</evidence>
<accession>A0A2G5HPQ1</accession>
<feature type="region of interest" description="Disordered" evidence="4">
    <location>
        <begin position="302"/>
        <end position="322"/>
    </location>
</feature>
<keyword evidence="1" id="KW-0677">Repeat</keyword>
<dbReference type="InterPro" id="IPR002110">
    <property type="entry name" value="Ankyrin_rpt"/>
</dbReference>
<evidence type="ECO:0000256" key="1">
    <source>
        <dbReference type="ARBA" id="ARBA00022737"/>
    </source>
</evidence>
<feature type="repeat" description="ANK" evidence="3">
    <location>
        <begin position="463"/>
        <end position="495"/>
    </location>
</feature>
<feature type="repeat" description="ANK" evidence="3">
    <location>
        <begin position="601"/>
        <end position="633"/>
    </location>
</feature>
<organism evidence="5 7">
    <name type="scientific">Cercospora beticola</name>
    <name type="common">Sugarbeet leaf spot fungus</name>
    <dbReference type="NCBI Taxonomy" id="122368"/>
    <lineage>
        <taxon>Eukaryota</taxon>
        <taxon>Fungi</taxon>
        <taxon>Dikarya</taxon>
        <taxon>Ascomycota</taxon>
        <taxon>Pezizomycotina</taxon>
        <taxon>Dothideomycetes</taxon>
        <taxon>Dothideomycetidae</taxon>
        <taxon>Mycosphaerellales</taxon>
        <taxon>Mycosphaerellaceae</taxon>
        <taxon>Cercospora</taxon>
    </lineage>
</organism>
<dbReference type="EMBL" id="CP134189">
    <property type="protein sequence ID" value="WPB05538.1"/>
    <property type="molecule type" value="Genomic_DNA"/>
</dbReference>
<dbReference type="OrthoDB" id="341259at2759"/>
<protein>
    <submittedName>
        <fullName evidence="5">Ankyrin-3</fullName>
    </submittedName>
</protein>
<dbReference type="PRINTS" id="PR01415">
    <property type="entry name" value="ANKYRIN"/>
</dbReference>